<dbReference type="OrthoDB" id="3979781at2759"/>
<feature type="transmembrane region" description="Helical" evidence="1">
    <location>
        <begin position="230"/>
        <end position="249"/>
    </location>
</feature>
<evidence type="ECO:0000256" key="1">
    <source>
        <dbReference type="SAM" id="Phobius"/>
    </source>
</evidence>
<accession>A0A9P8PYC4</accession>
<organism evidence="2 3">
    <name type="scientific">Wickerhamomyces pijperi</name>
    <name type="common">Yeast</name>
    <name type="synonym">Pichia pijperi</name>
    <dbReference type="NCBI Taxonomy" id="599730"/>
    <lineage>
        <taxon>Eukaryota</taxon>
        <taxon>Fungi</taxon>
        <taxon>Dikarya</taxon>
        <taxon>Ascomycota</taxon>
        <taxon>Saccharomycotina</taxon>
        <taxon>Saccharomycetes</taxon>
        <taxon>Phaffomycetales</taxon>
        <taxon>Wickerhamomycetaceae</taxon>
        <taxon>Wickerhamomyces</taxon>
    </lineage>
</organism>
<proteinExistence type="predicted"/>
<dbReference type="AlphaFoldDB" id="A0A9P8PYC4"/>
<reference evidence="2" key="2">
    <citation type="submission" date="2021-01" db="EMBL/GenBank/DDBJ databases">
        <authorList>
            <person name="Schikora-Tamarit M.A."/>
        </authorList>
    </citation>
    <scope>NUCLEOTIDE SEQUENCE</scope>
    <source>
        <strain evidence="2">CBS2887</strain>
    </source>
</reference>
<dbReference type="EMBL" id="JAEUBG010004707">
    <property type="protein sequence ID" value="KAH3680591.1"/>
    <property type="molecule type" value="Genomic_DNA"/>
</dbReference>
<gene>
    <name evidence="2" type="ORF">WICPIJ_008211</name>
</gene>
<comment type="caution">
    <text evidence="2">The sequence shown here is derived from an EMBL/GenBank/DDBJ whole genome shotgun (WGS) entry which is preliminary data.</text>
</comment>
<protein>
    <submittedName>
        <fullName evidence="2">Uncharacterized protein</fullName>
    </submittedName>
</protein>
<sequence length="432" mass="48452">MKSLAKSIQPIKSKPQMKGLDVIEFIPATTGPMKYGPNLFSYKVEETRLANVSGSMDLSSLSLNKFVLYLKTSFNVMASQIFITLLTYNRKNDLDMALLNIGISGHAHFSGSFLRSISGSRTIAQRTRSYTSFSTLTVRNPNSFTIPSSKLQLHSSTVSNQVLPPYNSVRHPGILFTRSYSNSNRPPRFNGGVPRTPIGLIWQLLPPPVKAFIAITGVSSVLIFTALPLLFIMLPPLFIGGFIFARLFFRRSKRNFLRHQEELDTSSLKFEGNLLDFDLLRSFVSKRTLEALEINEKNILDELHLIDGANQHHTFGSRFSLTDVESIDQNYDFSSLNSNSLNHINGTVTTVTFGLIDKDSRSFNKRPATVIVSLRTQDVRSLLDLNSGSTCVIEVKPTMNFSKSIIINTPSGNFDSDTVFEVKRSRTRNRKY</sequence>
<evidence type="ECO:0000313" key="3">
    <source>
        <dbReference type="Proteomes" id="UP000774326"/>
    </source>
</evidence>
<keyword evidence="3" id="KW-1185">Reference proteome</keyword>
<evidence type="ECO:0000313" key="2">
    <source>
        <dbReference type="EMBL" id="KAH3680591.1"/>
    </source>
</evidence>
<keyword evidence="1" id="KW-0472">Membrane</keyword>
<reference evidence="2" key="1">
    <citation type="journal article" date="2021" name="Open Biol.">
        <title>Shared evolutionary footprints suggest mitochondrial oxidative damage underlies multiple complex I losses in fungi.</title>
        <authorList>
            <person name="Schikora-Tamarit M.A."/>
            <person name="Marcet-Houben M."/>
            <person name="Nosek J."/>
            <person name="Gabaldon T."/>
        </authorList>
    </citation>
    <scope>NUCLEOTIDE SEQUENCE</scope>
    <source>
        <strain evidence="2">CBS2887</strain>
    </source>
</reference>
<name>A0A9P8PYC4_WICPI</name>
<dbReference type="Proteomes" id="UP000774326">
    <property type="component" value="Unassembled WGS sequence"/>
</dbReference>
<keyword evidence="1" id="KW-1133">Transmembrane helix</keyword>
<keyword evidence="1" id="KW-0812">Transmembrane</keyword>